<accession>A0AAW2MR06</accession>
<keyword evidence="3" id="KW-0862">Zinc</keyword>
<sequence length="130" mass="13823">MATLEMPHVDLECGRRSSAGVGSPTSEEDEEEGSHWGSSEILEDEAFESRRASSAADLSDCSVDIESGGVGEKKVYLGGFERDCRICHLSLVSSSPGSGVAIELGCSCKDDLAAAHKHCAETWFKIKGNK</sequence>
<gene>
    <name evidence="6" type="ORF">Sangu_1480000</name>
</gene>
<dbReference type="Gene3D" id="3.30.40.10">
    <property type="entry name" value="Zinc/RING finger domain, C3HC4 (zinc finger)"/>
    <property type="match status" value="1"/>
</dbReference>
<dbReference type="SMART" id="SM00744">
    <property type="entry name" value="RINGv"/>
    <property type="match status" value="1"/>
</dbReference>
<comment type="caution">
    <text evidence="6">The sequence shown here is derived from an EMBL/GenBank/DDBJ whole genome shotgun (WGS) entry which is preliminary data.</text>
</comment>
<dbReference type="PANTHER" id="PTHR46214:SF42">
    <property type="entry name" value="RING-CH-TYPE DOMAIN-CONTAINING PROTEIN"/>
    <property type="match status" value="1"/>
</dbReference>
<dbReference type="GO" id="GO:0008270">
    <property type="term" value="F:zinc ion binding"/>
    <property type="evidence" value="ECO:0007669"/>
    <property type="project" value="UniProtKB-KW"/>
</dbReference>
<dbReference type="SUPFAM" id="SSF57850">
    <property type="entry name" value="RING/U-box"/>
    <property type="match status" value="1"/>
</dbReference>
<feature type="region of interest" description="Disordered" evidence="4">
    <location>
        <begin position="1"/>
        <end position="41"/>
    </location>
</feature>
<reference evidence="6" key="2">
    <citation type="journal article" date="2024" name="Plant">
        <title>Genomic evolution and insights into agronomic trait innovations of Sesamum species.</title>
        <authorList>
            <person name="Miao H."/>
            <person name="Wang L."/>
            <person name="Qu L."/>
            <person name="Liu H."/>
            <person name="Sun Y."/>
            <person name="Le M."/>
            <person name="Wang Q."/>
            <person name="Wei S."/>
            <person name="Zheng Y."/>
            <person name="Lin W."/>
            <person name="Duan Y."/>
            <person name="Cao H."/>
            <person name="Xiong S."/>
            <person name="Wang X."/>
            <person name="Wei L."/>
            <person name="Li C."/>
            <person name="Ma Q."/>
            <person name="Ju M."/>
            <person name="Zhao R."/>
            <person name="Li G."/>
            <person name="Mu C."/>
            <person name="Tian Q."/>
            <person name="Mei H."/>
            <person name="Zhang T."/>
            <person name="Gao T."/>
            <person name="Zhang H."/>
        </authorList>
    </citation>
    <scope>NUCLEOTIDE SEQUENCE</scope>
    <source>
        <strain evidence="6">G01</strain>
    </source>
</reference>
<evidence type="ECO:0000256" key="4">
    <source>
        <dbReference type="SAM" id="MobiDB-lite"/>
    </source>
</evidence>
<evidence type="ECO:0000256" key="2">
    <source>
        <dbReference type="ARBA" id="ARBA00022771"/>
    </source>
</evidence>
<evidence type="ECO:0000259" key="5">
    <source>
        <dbReference type="PROSITE" id="PS51292"/>
    </source>
</evidence>
<keyword evidence="1" id="KW-0479">Metal-binding</keyword>
<dbReference type="EMBL" id="JACGWK010000009">
    <property type="protein sequence ID" value="KAL0333238.1"/>
    <property type="molecule type" value="Genomic_DNA"/>
</dbReference>
<feature type="domain" description="RING-CH-type" evidence="5">
    <location>
        <begin position="76"/>
        <end position="130"/>
    </location>
</feature>
<reference evidence="6" key="1">
    <citation type="submission" date="2020-06" db="EMBL/GenBank/DDBJ databases">
        <authorList>
            <person name="Li T."/>
            <person name="Hu X."/>
            <person name="Zhang T."/>
            <person name="Song X."/>
            <person name="Zhang H."/>
            <person name="Dai N."/>
            <person name="Sheng W."/>
            <person name="Hou X."/>
            <person name="Wei L."/>
        </authorList>
    </citation>
    <scope>NUCLEOTIDE SEQUENCE</scope>
    <source>
        <strain evidence="6">G01</strain>
        <tissue evidence="6">Leaf</tissue>
    </source>
</reference>
<organism evidence="6">
    <name type="scientific">Sesamum angustifolium</name>
    <dbReference type="NCBI Taxonomy" id="2727405"/>
    <lineage>
        <taxon>Eukaryota</taxon>
        <taxon>Viridiplantae</taxon>
        <taxon>Streptophyta</taxon>
        <taxon>Embryophyta</taxon>
        <taxon>Tracheophyta</taxon>
        <taxon>Spermatophyta</taxon>
        <taxon>Magnoliopsida</taxon>
        <taxon>eudicotyledons</taxon>
        <taxon>Gunneridae</taxon>
        <taxon>Pentapetalae</taxon>
        <taxon>asterids</taxon>
        <taxon>lamiids</taxon>
        <taxon>Lamiales</taxon>
        <taxon>Pedaliaceae</taxon>
        <taxon>Sesamum</taxon>
    </lineage>
</organism>
<name>A0AAW2MR06_9LAMI</name>
<dbReference type="InterPro" id="IPR013083">
    <property type="entry name" value="Znf_RING/FYVE/PHD"/>
</dbReference>
<proteinExistence type="predicted"/>
<keyword evidence="2" id="KW-0863">Zinc-finger</keyword>
<dbReference type="Pfam" id="PF12906">
    <property type="entry name" value="RINGv"/>
    <property type="match status" value="1"/>
</dbReference>
<dbReference type="PROSITE" id="PS51292">
    <property type="entry name" value="ZF_RING_CH"/>
    <property type="match status" value="1"/>
</dbReference>
<dbReference type="AlphaFoldDB" id="A0AAW2MR06"/>
<dbReference type="PANTHER" id="PTHR46214">
    <property type="entry name" value="ZINC FINGER, RING-CH-TYPE"/>
    <property type="match status" value="1"/>
</dbReference>
<evidence type="ECO:0000256" key="3">
    <source>
        <dbReference type="ARBA" id="ARBA00022833"/>
    </source>
</evidence>
<dbReference type="InterPro" id="IPR011016">
    <property type="entry name" value="Znf_RING-CH"/>
</dbReference>
<protein>
    <recommendedName>
        <fullName evidence="5">RING-CH-type domain-containing protein</fullName>
    </recommendedName>
</protein>
<evidence type="ECO:0000313" key="6">
    <source>
        <dbReference type="EMBL" id="KAL0333238.1"/>
    </source>
</evidence>
<evidence type="ECO:0000256" key="1">
    <source>
        <dbReference type="ARBA" id="ARBA00022723"/>
    </source>
</evidence>